<dbReference type="PANTHER" id="PTHR43617">
    <property type="entry name" value="L-AMINO ACID N-ACETYLTRANSFERASE"/>
    <property type="match status" value="1"/>
</dbReference>
<keyword evidence="3" id="KW-1185">Reference proteome</keyword>
<dbReference type="EMBL" id="CP061800">
    <property type="protein sequence ID" value="QTA92493.1"/>
    <property type="molecule type" value="Genomic_DNA"/>
</dbReference>
<dbReference type="Pfam" id="PF00583">
    <property type="entry name" value="Acetyltransf_1"/>
    <property type="match status" value="1"/>
</dbReference>
<gene>
    <name evidence="2" type="ORF">dnm_085730</name>
</gene>
<organism evidence="2 3">
    <name type="scientific">Desulfonema magnum</name>
    <dbReference type="NCBI Taxonomy" id="45655"/>
    <lineage>
        <taxon>Bacteria</taxon>
        <taxon>Pseudomonadati</taxon>
        <taxon>Thermodesulfobacteriota</taxon>
        <taxon>Desulfobacteria</taxon>
        <taxon>Desulfobacterales</taxon>
        <taxon>Desulfococcaceae</taxon>
        <taxon>Desulfonema</taxon>
    </lineage>
</organism>
<evidence type="ECO:0000313" key="3">
    <source>
        <dbReference type="Proteomes" id="UP000663722"/>
    </source>
</evidence>
<dbReference type="PROSITE" id="PS51186">
    <property type="entry name" value="GNAT"/>
    <property type="match status" value="1"/>
</dbReference>
<sequence length="160" mass="18468">MSLTDKKGYPFEVKNCRPEDYSFLEEMYDAFSPKGEFQGMPPRDKHARTKWIQSLIEIGKNFLAWQDGRVVGHVAILPDFDKANAEYLIFLIQTVRGRGIGKELTLKAIEGIRNLGLSSVWLTVDAYNFKATRLYRKIGFEFLEEYSSASERMMVLKLET</sequence>
<evidence type="ECO:0000313" key="2">
    <source>
        <dbReference type="EMBL" id="QTA92493.1"/>
    </source>
</evidence>
<protein>
    <submittedName>
        <fullName evidence="2">GNAT domain-containing protein</fullName>
    </submittedName>
</protein>
<dbReference type="KEGG" id="dmm:dnm_085730"/>
<evidence type="ECO:0000259" key="1">
    <source>
        <dbReference type="PROSITE" id="PS51186"/>
    </source>
</evidence>
<proteinExistence type="predicted"/>
<dbReference type="AlphaFoldDB" id="A0A975BWC5"/>
<dbReference type="InterPro" id="IPR016181">
    <property type="entry name" value="Acyl_CoA_acyltransferase"/>
</dbReference>
<dbReference type="Gene3D" id="3.40.630.30">
    <property type="match status" value="1"/>
</dbReference>
<feature type="domain" description="N-acetyltransferase" evidence="1">
    <location>
        <begin position="11"/>
        <end position="159"/>
    </location>
</feature>
<name>A0A975BWC5_9BACT</name>
<dbReference type="Proteomes" id="UP000663722">
    <property type="component" value="Chromosome"/>
</dbReference>
<dbReference type="InterPro" id="IPR000182">
    <property type="entry name" value="GNAT_dom"/>
</dbReference>
<dbReference type="RefSeq" id="WP_207679832.1">
    <property type="nucleotide sequence ID" value="NZ_CP061800.1"/>
</dbReference>
<reference evidence="2" key="1">
    <citation type="journal article" date="2021" name="Microb. Physiol.">
        <title>Proteogenomic Insights into the Physiology of Marine, Sulfate-Reducing, Filamentous Desulfonema limicola and Desulfonema magnum.</title>
        <authorList>
            <person name="Schnaars V."/>
            <person name="Wohlbrand L."/>
            <person name="Scheve S."/>
            <person name="Hinrichs C."/>
            <person name="Reinhardt R."/>
            <person name="Rabus R."/>
        </authorList>
    </citation>
    <scope>NUCLEOTIDE SEQUENCE</scope>
    <source>
        <strain evidence="2">4be13</strain>
    </source>
</reference>
<dbReference type="GO" id="GO:0016747">
    <property type="term" value="F:acyltransferase activity, transferring groups other than amino-acyl groups"/>
    <property type="evidence" value="ECO:0007669"/>
    <property type="project" value="InterPro"/>
</dbReference>
<dbReference type="SUPFAM" id="SSF55729">
    <property type="entry name" value="Acyl-CoA N-acyltransferases (Nat)"/>
    <property type="match status" value="1"/>
</dbReference>
<dbReference type="CDD" id="cd04301">
    <property type="entry name" value="NAT_SF"/>
    <property type="match status" value="1"/>
</dbReference>
<dbReference type="InterPro" id="IPR050276">
    <property type="entry name" value="MshD_Acetyltransferase"/>
</dbReference>
<accession>A0A975BWC5</accession>